<evidence type="ECO:0000313" key="4">
    <source>
        <dbReference type="Proteomes" id="UP001178507"/>
    </source>
</evidence>
<sequence>MPMAKVFHAAVAAVLVRSSAECSGAACAAVDAAGEEQHSLLQRGAEGTRSATSLPEAHRANSSTLQRSVQLSGANHSKACVKITGGSCAITQICDDSRSASCDTQQGSLTWGQCVCPEFTCASNGACSWSAGEIRDAVGSGATNVVEKVTATAAQIPGLADAAGAVQGVWDTLGGLMGSVFGTSGCSGYVGLCWGQCSNQQQLGYTASCQYGSCQCKPGFCSKNGVCEMDLSGILQGR</sequence>
<dbReference type="AlphaFoldDB" id="A0AA36JRS9"/>
<accession>A0AA36JRS9</accession>
<keyword evidence="2" id="KW-0732">Signal</keyword>
<comment type="caution">
    <text evidence="3">The sequence shown here is derived from an EMBL/GenBank/DDBJ whole genome shotgun (WGS) entry which is preliminary data.</text>
</comment>
<feature type="chain" id="PRO_5041282041" evidence="2">
    <location>
        <begin position="21"/>
        <end position="238"/>
    </location>
</feature>
<dbReference type="EMBL" id="CAUJNA010003827">
    <property type="protein sequence ID" value="CAJ1410595.1"/>
    <property type="molecule type" value="Genomic_DNA"/>
</dbReference>
<dbReference type="Proteomes" id="UP001178507">
    <property type="component" value="Unassembled WGS sequence"/>
</dbReference>
<organism evidence="3 4">
    <name type="scientific">Effrenium voratum</name>
    <dbReference type="NCBI Taxonomy" id="2562239"/>
    <lineage>
        <taxon>Eukaryota</taxon>
        <taxon>Sar</taxon>
        <taxon>Alveolata</taxon>
        <taxon>Dinophyceae</taxon>
        <taxon>Suessiales</taxon>
        <taxon>Symbiodiniaceae</taxon>
        <taxon>Effrenium</taxon>
    </lineage>
</organism>
<reference evidence="3" key="1">
    <citation type="submission" date="2023-08" db="EMBL/GenBank/DDBJ databases">
        <authorList>
            <person name="Chen Y."/>
            <person name="Shah S."/>
            <person name="Dougan E. K."/>
            <person name="Thang M."/>
            <person name="Chan C."/>
        </authorList>
    </citation>
    <scope>NUCLEOTIDE SEQUENCE</scope>
</reference>
<keyword evidence="4" id="KW-1185">Reference proteome</keyword>
<proteinExistence type="predicted"/>
<name>A0AA36JRS9_9DINO</name>
<evidence type="ECO:0000256" key="1">
    <source>
        <dbReference type="SAM" id="MobiDB-lite"/>
    </source>
</evidence>
<feature type="region of interest" description="Disordered" evidence="1">
    <location>
        <begin position="41"/>
        <end position="65"/>
    </location>
</feature>
<gene>
    <name evidence="3" type="ORF">EVOR1521_LOCUS31387</name>
</gene>
<evidence type="ECO:0000313" key="3">
    <source>
        <dbReference type="EMBL" id="CAJ1410595.1"/>
    </source>
</evidence>
<evidence type="ECO:0000256" key="2">
    <source>
        <dbReference type="SAM" id="SignalP"/>
    </source>
</evidence>
<protein>
    <submittedName>
        <fullName evidence="3">Uncharacterized protein</fullName>
    </submittedName>
</protein>
<feature type="signal peptide" evidence="2">
    <location>
        <begin position="1"/>
        <end position="20"/>
    </location>
</feature>